<dbReference type="RefSeq" id="XP_020086160.1">
    <property type="nucleotide sequence ID" value="XM_020230571.1"/>
</dbReference>
<keyword evidence="1 2" id="KW-0694">RNA-binding</keyword>
<evidence type="ECO:0000259" key="4">
    <source>
        <dbReference type="PROSITE" id="PS50102"/>
    </source>
</evidence>
<evidence type="ECO:0000313" key="5">
    <source>
        <dbReference type="Proteomes" id="UP000515123"/>
    </source>
</evidence>
<proteinExistence type="predicted"/>
<evidence type="ECO:0000256" key="3">
    <source>
        <dbReference type="SAM" id="MobiDB-lite"/>
    </source>
</evidence>
<dbReference type="PANTHER" id="PTHR48024">
    <property type="entry name" value="GEO13361P1-RELATED"/>
    <property type="match status" value="1"/>
</dbReference>
<dbReference type="InterPro" id="IPR000504">
    <property type="entry name" value="RRM_dom"/>
</dbReference>
<feature type="domain" description="RRM" evidence="4">
    <location>
        <begin position="21"/>
        <end position="102"/>
    </location>
</feature>
<dbReference type="AlphaFoldDB" id="A0A6P5EYD7"/>
<gene>
    <name evidence="6" type="primary">LOC109708751</name>
</gene>
<protein>
    <submittedName>
        <fullName evidence="6">Mucin-2-like</fullName>
    </submittedName>
</protein>
<dbReference type="PANTHER" id="PTHR48024:SF56">
    <property type="entry name" value="HETEROGENEOUS NUCLEAR RIBONUCLEOPROTEIN A0"/>
    <property type="match status" value="1"/>
</dbReference>
<dbReference type="InterPro" id="IPR012677">
    <property type="entry name" value="Nucleotide-bd_a/b_plait_sf"/>
</dbReference>
<evidence type="ECO:0000256" key="1">
    <source>
        <dbReference type="ARBA" id="ARBA00022884"/>
    </source>
</evidence>
<dbReference type="GO" id="GO:0003723">
    <property type="term" value="F:RNA binding"/>
    <property type="evidence" value="ECO:0007669"/>
    <property type="project" value="UniProtKB-UniRule"/>
</dbReference>
<sequence>MEEASSSSSSSCASPRAVPWMQIAVRGVPLSASDDDLKNHFRRYGQVLAVLEDEQEMPQDSDGKQACIFFADSASANQASASREKNNHIILGKLVEVSRFSIWLQHRRIKVYNLPPGTTSSQFRAYFEEFGTVTEAVVGPDGSGYVVFKWDESLRKVLKKKLHLFYGTELKARRESWGSEAFLVANAAQHESTSSATPCAHGVAYTPTRPAYTDSTCIATTPYDALYTPSYNRPTTVVPHAYSAPTPPFGTPYESSSDNRPISVTTYAYGAPSISPYGVPATSFYNSSTTATPHVSSAPTPSFGTPYTPSDNRPISITSYAHGAPSISPYGVPSTSFYNSSTTATPHGSSTPTPPFGTPYTPSDNRPISVTTYAHGAPSISPYGVPSTSFYNSSTTATPHGSSAPTLSFGTPYTSSDNRPISVTTYAYGAPSISLYSVPATSLYNWSTTTTPHVSSIAPVKLM</sequence>
<feature type="compositionally biased region" description="Low complexity" evidence="3">
    <location>
        <begin position="340"/>
        <end position="351"/>
    </location>
</feature>
<organism evidence="5 6">
    <name type="scientific">Ananas comosus</name>
    <name type="common">Pineapple</name>
    <name type="synonym">Ananas ananas</name>
    <dbReference type="NCBI Taxonomy" id="4615"/>
    <lineage>
        <taxon>Eukaryota</taxon>
        <taxon>Viridiplantae</taxon>
        <taxon>Streptophyta</taxon>
        <taxon>Embryophyta</taxon>
        <taxon>Tracheophyta</taxon>
        <taxon>Spermatophyta</taxon>
        <taxon>Magnoliopsida</taxon>
        <taxon>Liliopsida</taxon>
        <taxon>Poales</taxon>
        <taxon>Bromeliaceae</taxon>
        <taxon>Bromelioideae</taxon>
        <taxon>Ananas</taxon>
    </lineage>
</organism>
<accession>A0A6P5EYD7</accession>
<dbReference type="Pfam" id="PF00076">
    <property type="entry name" value="RRM_1"/>
    <property type="match status" value="1"/>
</dbReference>
<reference evidence="6" key="2">
    <citation type="submission" date="2025-08" db="UniProtKB">
        <authorList>
            <consortium name="RefSeq"/>
        </authorList>
    </citation>
    <scope>IDENTIFICATION</scope>
    <source>
        <tissue evidence="6">Leaf</tissue>
    </source>
</reference>
<dbReference type="InterPro" id="IPR050886">
    <property type="entry name" value="RNA-binding_reg"/>
</dbReference>
<keyword evidence="5" id="KW-1185">Reference proteome</keyword>
<dbReference type="SUPFAM" id="SSF54928">
    <property type="entry name" value="RNA-binding domain, RBD"/>
    <property type="match status" value="1"/>
</dbReference>
<dbReference type="SMART" id="SM00360">
    <property type="entry name" value="RRM"/>
    <property type="match status" value="2"/>
</dbReference>
<dbReference type="GO" id="GO:0005634">
    <property type="term" value="C:nucleus"/>
    <property type="evidence" value="ECO:0007669"/>
    <property type="project" value="TreeGrafter"/>
</dbReference>
<reference evidence="5" key="1">
    <citation type="journal article" date="2015" name="Nat. Genet.">
        <title>The pineapple genome and the evolution of CAM photosynthesis.</title>
        <authorList>
            <person name="Ming R."/>
            <person name="VanBuren R."/>
            <person name="Wai C.M."/>
            <person name="Tang H."/>
            <person name="Schatz M.C."/>
            <person name="Bowers J.E."/>
            <person name="Lyons E."/>
            <person name="Wang M.L."/>
            <person name="Chen J."/>
            <person name="Biggers E."/>
            <person name="Zhang J."/>
            <person name="Huang L."/>
            <person name="Zhang L."/>
            <person name="Miao W."/>
            <person name="Zhang J."/>
            <person name="Ye Z."/>
            <person name="Miao C."/>
            <person name="Lin Z."/>
            <person name="Wang H."/>
            <person name="Zhou H."/>
            <person name="Yim W.C."/>
            <person name="Priest H.D."/>
            <person name="Zheng C."/>
            <person name="Woodhouse M."/>
            <person name="Edger P.P."/>
            <person name="Guyot R."/>
            <person name="Guo H.B."/>
            <person name="Guo H."/>
            <person name="Zheng G."/>
            <person name="Singh R."/>
            <person name="Sharma A."/>
            <person name="Min X."/>
            <person name="Zheng Y."/>
            <person name="Lee H."/>
            <person name="Gurtowski J."/>
            <person name="Sedlazeck F.J."/>
            <person name="Harkess A."/>
            <person name="McKain M.R."/>
            <person name="Liao Z."/>
            <person name="Fang J."/>
            <person name="Liu J."/>
            <person name="Zhang X."/>
            <person name="Zhang Q."/>
            <person name="Hu W."/>
            <person name="Qin Y."/>
            <person name="Wang K."/>
            <person name="Chen L.Y."/>
            <person name="Shirley N."/>
            <person name="Lin Y.R."/>
            <person name="Liu L.Y."/>
            <person name="Hernandez A.G."/>
            <person name="Wright C.L."/>
            <person name="Bulone V."/>
            <person name="Tuskan G.A."/>
            <person name="Heath K."/>
            <person name="Zee F."/>
            <person name="Moore P.H."/>
            <person name="Sunkar R."/>
            <person name="Leebens-Mack J.H."/>
            <person name="Mockler T."/>
            <person name="Bennetzen J.L."/>
            <person name="Freeling M."/>
            <person name="Sankoff D."/>
            <person name="Paterson A.H."/>
            <person name="Zhu X."/>
            <person name="Yang X."/>
            <person name="Smith J.A."/>
            <person name="Cushman J.C."/>
            <person name="Paull R.E."/>
            <person name="Yu Q."/>
        </authorList>
    </citation>
    <scope>NUCLEOTIDE SEQUENCE [LARGE SCALE GENOMIC DNA]</scope>
    <source>
        <strain evidence="5">cv. F153</strain>
    </source>
</reference>
<feature type="region of interest" description="Disordered" evidence="3">
    <location>
        <begin position="340"/>
        <end position="370"/>
    </location>
</feature>
<dbReference type="GeneID" id="109708751"/>
<evidence type="ECO:0000256" key="2">
    <source>
        <dbReference type="PROSITE-ProRule" id="PRU00176"/>
    </source>
</evidence>
<feature type="region of interest" description="Disordered" evidence="3">
    <location>
        <begin position="289"/>
        <end position="309"/>
    </location>
</feature>
<dbReference type="CDD" id="cd00590">
    <property type="entry name" value="RRM_SF"/>
    <property type="match status" value="1"/>
</dbReference>
<dbReference type="Proteomes" id="UP000515123">
    <property type="component" value="Linkage group 4"/>
</dbReference>
<name>A0A6P5EYD7_ANACO</name>
<dbReference type="PROSITE" id="PS50102">
    <property type="entry name" value="RRM"/>
    <property type="match status" value="2"/>
</dbReference>
<dbReference type="InterPro" id="IPR035979">
    <property type="entry name" value="RBD_domain_sf"/>
</dbReference>
<feature type="domain" description="RRM" evidence="4">
    <location>
        <begin position="107"/>
        <end position="189"/>
    </location>
</feature>
<evidence type="ECO:0000313" key="6">
    <source>
        <dbReference type="RefSeq" id="XP_020086160.1"/>
    </source>
</evidence>
<dbReference type="Gene3D" id="3.30.70.330">
    <property type="match status" value="2"/>
</dbReference>